<dbReference type="SUPFAM" id="SSF52490">
    <property type="entry name" value="Tubulin nucleotide-binding domain-like"/>
    <property type="match status" value="1"/>
</dbReference>
<protein>
    <recommendedName>
        <fullName evidence="2">Misato Segment II tubulin-like domain-containing protein</fullName>
    </recommendedName>
</protein>
<feature type="compositionally biased region" description="Acidic residues" evidence="1">
    <location>
        <begin position="192"/>
        <end position="201"/>
    </location>
</feature>
<feature type="region of interest" description="Disordered" evidence="1">
    <location>
        <begin position="623"/>
        <end position="658"/>
    </location>
</feature>
<keyword evidence="4" id="KW-1185">Reference proteome</keyword>
<dbReference type="OMA" id="MERMELN"/>
<feature type="compositionally biased region" description="Polar residues" evidence="1">
    <location>
        <begin position="93"/>
        <end position="105"/>
    </location>
</feature>
<dbReference type="InterPro" id="IPR036525">
    <property type="entry name" value="Tubulin/FtsZ_GTPase_sf"/>
</dbReference>
<feature type="region of interest" description="Disordered" evidence="1">
    <location>
        <begin position="87"/>
        <end position="149"/>
    </location>
</feature>
<dbReference type="GO" id="GO:0005737">
    <property type="term" value="C:cytoplasm"/>
    <property type="evidence" value="ECO:0007669"/>
    <property type="project" value="TreeGrafter"/>
</dbReference>
<dbReference type="InterPro" id="IPR019605">
    <property type="entry name" value="Misato_II_tubulin-like"/>
</dbReference>
<dbReference type="GO" id="GO:0007005">
    <property type="term" value="P:mitochondrion organization"/>
    <property type="evidence" value="ECO:0007669"/>
    <property type="project" value="InterPro"/>
</dbReference>
<feature type="compositionally biased region" description="Basic and acidic residues" evidence="1">
    <location>
        <begin position="202"/>
        <end position="216"/>
    </location>
</feature>
<feature type="compositionally biased region" description="Basic and acidic residues" evidence="1">
    <location>
        <begin position="250"/>
        <end position="281"/>
    </location>
</feature>
<accession>K0TP30</accession>
<dbReference type="InterPro" id="IPR049942">
    <property type="entry name" value="DML1/Misato"/>
</dbReference>
<dbReference type="eggNOG" id="ENOG502SM53">
    <property type="taxonomic scope" value="Eukaryota"/>
</dbReference>
<feature type="region of interest" description="Disordered" evidence="1">
    <location>
        <begin position="192"/>
        <end position="216"/>
    </location>
</feature>
<name>K0TP30_THAOC</name>
<sequence>MASDEVVHISLGETANHVTSHLLNLQGLAATASNASETSLCDPLVTHEVSQLDASPATSSSRYVYVPRTLIVDGSFGAEWGCVSGNNSGGHSGQTPPSSSLSVSRNDPRAGITSWDGAVTILNPSDCNITGEEAGSSHPLDERKQSGEEDPLQVFHAAASTMGLSHQYSRFNSSAPRSFSSNSRHVNWDDLSEEEDDIEDDCYGHDQERKEEERRRRLEQLDCKKQETKKSYNSIMEDAFEAAFYSDARTQGDERDTRGDRDASDEANGKPNEPARDDSHELRKIQWHDYWMPPKPPPTKYQVSLPFDTSSSKDGDAWSTSFNLGYQPGNAQGSGDASGVTRAWREHVMSESLRKQLESCDTVKGFNICVDGGNHRLGRSDKSAGGGFYAGLATSLLEELQEECRSAGRFVSMLDPLSCSDKTMGDSQATICHGLNAGLALHGLASNASSFLPLSIEGAHQALREDAEAASTSRTLFEGSAAVALALEAATLSYRFHRQRPDSLSPARGRIGIQSGYYQGYCSQGDDANEPYASAPSLTYHEFLACMQPSSGKRSILELDALMKPITFPSSGNDQNGSQGSVNLSSLLSAGQVSPAVLASFVSSGLIAGGPSKSELCDRIMRGTSSERQMEQQHRSSRRGGSTRQHSPGEWLEDKSAGGLMSSLSGNSKLFGTRSLHYHFTLSASNRPADVCKHDEFGTLLRPTMESLGVEYRPEVSMGVVANDSVVKLTELGSYWPLLFVDMRNGSNVSARTVASHTPILSVLGNSTRSYPRLRSVSSGFATALKSRKGFLSRDILLGLAPEIDDCEEACEYCRELVDEYEPPSGSGLAMDDENTNVDSYFDEG</sequence>
<dbReference type="Pfam" id="PF10644">
    <property type="entry name" value="Misat_Tub_SegII"/>
    <property type="match status" value="1"/>
</dbReference>
<comment type="caution">
    <text evidence="3">The sequence shown here is derived from an EMBL/GenBank/DDBJ whole genome shotgun (WGS) entry which is preliminary data.</text>
</comment>
<dbReference type="Gene3D" id="3.40.50.1440">
    <property type="entry name" value="Tubulin/FtsZ, GTPase domain"/>
    <property type="match status" value="1"/>
</dbReference>
<feature type="region of interest" description="Disordered" evidence="1">
    <location>
        <begin position="823"/>
        <end position="845"/>
    </location>
</feature>
<feature type="domain" description="Misato Segment II tubulin-like" evidence="2">
    <location>
        <begin position="5"/>
        <end position="75"/>
    </location>
</feature>
<dbReference type="PANTHER" id="PTHR13391:SF0">
    <property type="entry name" value="PROTEIN MISATO HOMOLOG 1"/>
    <property type="match status" value="1"/>
</dbReference>
<feature type="region of interest" description="Disordered" evidence="1">
    <location>
        <begin position="246"/>
        <end position="281"/>
    </location>
</feature>
<reference evidence="3 4" key="1">
    <citation type="journal article" date="2012" name="Genome Biol.">
        <title>Genome and low-iron response of an oceanic diatom adapted to chronic iron limitation.</title>
        <authorList>
            <person name="Lommer M."/>
            <person name="Specht M."/>
            <person name="Roy A.S."/>
            <person name="Kraemer L."/>
            <person name="Andreson R."/>
            <person name="Gutowska M.A."/>
            <person name="Wolf J."/>
            <person name="Bergner S.V."/>
            <person name="Schilhabel M.B."/>
            <person name="Klostermeier U.C."/>
            <person name="Beiko R.G."/>
            <person name="Rosenstiel P."/>
            <person name="Hippler M."/>
            <person name="Laroche J."/>
        </authorList>
    </citation>
    <scope>NUCLEOTIDE SEQUENCE [LARGE SCALE GENOMIC DNA]</scope>
    <source>
        <strain evidence="3 4">CCMP1005</strain>
    </source>
</reference>
<evidence type="ECO:0000259" key="2">
    <source>
        <dbReference type="Pfam" id="PF10644"/>
    </source>
</evidence>
<feature type="compositionally biased region" description="Acidic residues" evidence="1">
    <location>
        <begin position="831"/>
        <end position="845"/>
    </location>
</feature>
<dbReference type="AlphaFoldDB" id="K0TP30"/>
<evidence type="ECO:0000313" key="4">
    <source>
        <dbReference type="Proteomes" id="UP000266841"/>
    </source>
</evidence>
<dbReference type="OrthoDB" id="49210at2759"/>
<evidence type="ECO:0000256" key="1">
    <source>
        <dbReference type="SAM" id="MobiDB-lite"/>
    </source>
</evidence>
<organism evidence="3 4">
    <name type="scientific">Thalassiosira oceanica</name>
    <name type="common">Marine diatom</name>
    <dbReference type="NCBI Taxonomy" id="159749"/>
    <lineage>
        <taxon>Eukaryota</taxon>
        <taxon>Sar</taxon>
        <taxon>Stramenopiles</taxon>
        <taxon>Ochrophyta</taxon>
        <taxon>Bacillariophyta</taxon>
        <taxon>Coscinodiscophyceae</taxon>
        <taxon>Thalassiosirophycidae</taxon>
        <taxon>Thalassiosirales</taxon>
        <taxon>Thalassiosiraceae</taxon>
        <taxon>Thalassiosira</taxon>
    </lineage>
</organism>
<dbReference type="PANTHER" id="PTHR13391">
    <property type="entry name" value="MITOCHONDRIAL DISTRIBUTION REGULATOR MISATO"/>
    <property type="match status" value="1"/>
</dbReference>
<proteinExistence type="predicted"/>
<dbReference type="Proteomes" id="UP000266841">
    <property type="component" value="Unassembled WGS sequence"/>
</dbReference>
<dbReference type="EMBL" id="AGNL01003970">
    <property type="protein sequence ID" value="EJK74092.1"/>
    <property type="molecule type" value="Genomic_DNA"/>
</dbReference>
<gene>
    <name evidence="3" type="ORF">THAOC_04255</name>
</gene>
<evidence type="ECO:0000313" key="3">
    <source>
        <dbReference type="EMBL" id="EJK74092.1"/>
    </source>
</evidence>